<evidence type="ECO:0000256" key="2">
    <source>
        <dbReference type="SAM" id="MobiDB-lite"/>
    </source>
</evidence>
<dbReference type="Proteomes" id="UP001295740">
    <property type="component" value="Unassembled WGS sequence"/>
</dbReference>
<protein>
    <submittedName>
        <fullName evidence="4">Uu.00g146170.m01.CDS01</fullName>
    </submittedName>
</protein>
<proteinExistence type="predicted"/>
<dbReference type="InterPro" id="IPR035979">
    <property type="entry name" value="RBD_domain_sf"/>
</dbReference>
<name>A0AAI8VR92_9PEZI</name>
<gene>
    <name evidence="4" type="ORF">KHLLAP_LOCUS10059</name>
</gene>
<feature type="region of interest" description="Disordered" evidence="2">
    <location>
        <begin position="181"/>
        <end position="313"/>
    </location>
</feature>
<accession>A0AAI8VR92</accession>
<keyword evidence="5" id="KW-1185">Reference proteome</keyword>
<feature type="compositionally biased region" description="Polar residues" evidence="2">
    <location>
        <begin position="275"/>
        <end position="285"/>
    </location>
</feature>
<dbReference type="InterPro" id="IPR000504">
    <property type="entry name" value="RRM_dom"/>
</dbReference>
<dbReference type="PANTHER" id="PTHR23295:SF6">
    <property type="entry name" value="NEOSIN, ISOFORM A"/>
    <property type="match status" value="1"/>
</dbReference>
<feature type="domain" description="RRM" evidence="3">
    <location>
        <begin position="335"/>
        <end position="406"/>
    </location>
</feature>
<dbReference type="GO" id="GO:0003723">
    <property type="term" value="F:RNA binding"/>
    <property type="evidence" value="ECO:0007669"/>
    <property type="project" value="UniProtKB-UniRule"/>
</dbReference>
<feature type="compositionally biased region" description="Polar residues" evidence="2">
    <location>
        <begin position="450"/>
        <end position="459"/>
    </location>
</feature>
<sequence length="768" mass="83199">MSLSSNDQAAMAPSQIVEHTETNTHSNMPAIVTQDGTREIEAAHSPDFSLDSNEDAAGEAEDATPDADRGQEHIPRLDTTQTDTIQTQHDVSNTHGSARDTATSETMTQQYEAAASSHDLASATPTQPAPESAADASSSTDQQPQESQDIMTTDDVQPPQESNNEAAIDIQALVDNITARAAEDASQDSVAQDATNNPTTAQTSSLPPRPPMPQQPATQSYAQPQDLPTYPAGDLHPGSAMTMPPTMPPALGTYPARAPGTSAESSISLPPFPPSTSAMHNTPMSMPQHDGAYTAAPSGQPQPFGHQQQQQWDGFLQEERRYVSEAKWDRFPDGSRLFIGNLSSERVSKKEVFDIFARYGRLAQISLKQAYGFVQYHTVDEGQAAMENLQGTEIRGRKIHLEFSRTQKKDGDGDKRGNRGKRDGERSDRREGGRGRRDDYRPGRQPSPKRGSQQKGNSQDGNHNGRGRGNRDGGFKSGRGRSRSPSFGGRDAAQYRRRSPSPPRRYPADMDLDMPRRYGGDIPDVQFLLLQEVEREFVSWAEQAFINQGLKVLVMFLNPQFPREAVIQRQVVEGVHAVVELDIRAQQLGMVSFQVFDRSAGHNVRYDQYQDLDPNVAAQLVARTKAQSQLPSPYGTGQLPPAQQYPHAHQAPYMPPHYPNQPYPGHTMPPGPVGPGGSLDNATLQKILGTLHGQPGGHHMPGQPMPPGGAPAAMNGLQGGIGGGHHAHTPQHAGVGYPPAPANGAPGGHGGDSSHHVHNIMAQLSRYR</sequence>
<evidence type="ECO:0000259" key="3">
    <source>
        <dbReference type="PROSITE" id="PS50102"/>
    </source>
</evidence>
<dbReference type="Gene3D" id="3.30.70.330">
    <property type="match status" value="1"/>
</dbReference>
<dbReference type="InterPro" id="IPR052600">
    <property type="entry name" value="Nuc_rcpt_coact/corep"/>
</dbReference>
<keyword evidence="1" id="KW-0694">RNA-binding</keyword>
<evidence type="ECO:0000256" key="1">
    <source>
        <dbReference type="PROSITE-ProRule" id="PRU00176"/>
    </source>
</evidence>
<feature type="region of interest" description="Disordered" evidence="2">
    <location>
        <begin position="397"/>
        <end position="510"/>
    </location>
</feature>
<feature type="compositionally biased region" description="Basic and acidic residues" evidence="2">
    <location>
        <begin position="66"/>
        <end position="76"/>
    </location>
</feature>
<dbReference type="SUPFAM" id="SSF54928">
    <property type="entry name" value="RNA-binding domain, RBD"/>
    <property type="match status" value="1"/>
</dbReference>
<feature type="compositionally biased region" description="Polar residues" evidence="2">
    <location>
        <begin position="187"/>
        <end position="206"/>
    </location>
</feature>
<feature type="compositionally biased region" description="Polar residues" evidence="2">
    <location>
        <begin position="146"/>
        <end position="161"/>
    </location>
</feature>
<evidence type="ECO:0000313" key="5">
    <source>
        <dbReference type="Proteomes" id="UP001295740"/>
    </source>
</evidence>
<dbReference type="Pfam" id="PF00076">
    <property type="entry name" value="RRM_1"/>
    <property type="match status" value="1"/>
</dbReference>
<dbReference type="AlphaFoldDB" id="A0AAI8VR92"/>
<dbReference type="PROSITE" id="PS50102">
    <property type="entry name" value="RRM"/>
    <property type="match status" value="1"/>
</dbReference>
<feature type="compositionally biased region" description="Basic and acidic residues" evidence="2">
    <location>
        <begin position="397"/>
        <end position="442"/>
    </location>
</feature>
<feature type="compositionally biased region" description="Low complexity" evidence="2">
    <location>
        <begin position="129"/>
        <end position="145"/>
    </location>
</feature>
<dbReference type="SMART" id="SM00360">
    <property type="entry name" value="RRM"/>
    <property type="match status" value="1"/>
</dbReference>
<feature type="compositionally biased region" description="Polar residues" evidence="2">
    <location>
        <begin position="91"/>
        <end position="111"/>
    </location>
</feature>
<feature type="compositionally biased region" description="Low complexity" evidence="2">
    <location>
        <begin position="78"/>
        <end position="90"/>
    </location>
</feature>
<dbReference type="PANTHER" id="PTHR23295">
    <property type="entry name" value="NUCLEAR RECEPTOR COACTIVATOR 5-RELATED"/>
    <property type="match status" value="1"/>
</dbReference>
<comment type="caution">
    <text evidence="4">The sequence shown here is derived from an EMBL/GenBank/DDBJ whole genome shotgun (WGS) entry which is preliminary data.</text>
</comment>
<feature type="compositionally biased region" description="Acidic residues" evidence="2">
    <location>
        <begin position="52"/>
        <end position="65"/>
    </location>
</feature>
<feature type="region of interest" description="Disordered" evidence="2">
    <location>
        <begin position="1"/>
        <end position="161"/>
    </location>
</feature>
<feature type="compositionally biased region" description="Low complexity" evidence="2">
    <location>
        <begin position="299"/>
        <end position="311"/>
    </location>
</feature>
<dbReference type="EMBL" id="CAUWAG010000012">
    <property type="protein sequence ID" value="CAJ2509591.1"/>
    <property type="molecule type" value="Genomic_DNA"/>
</dbReference>
<dbReference type="InterPro" id="IPR012677">
    <property type="entry name" value="Nucleotide-bd_a/b_plait_sf"/>
</dbReference>
<evidence type="ECO:0000313" key="4">
    <source>
        <dbReference type="EMBL" id="CAJ2509591.1"/>
    </source>
</evidence>
<organism evidence="4 5">
    <name type="scientific">Anthostomella pinea</name>
    <dbReference type="NCBI Taxonomy" id="933095"/>
    <lineage>
        <taxon>Eukaryota</taxon>
        <taxon>Fungi</taxon>
        <taxon>Dikarya</taxon>
        <taxon>Ascomycota</taxon>
        <taxon>Pezizomycotina</taxon>
        <taxon>Sordariomycetes</taxon>
        <taxon>Xylariomycetidae</taxon>
        <taxon>Xylariales</taxon>
        <taxon>Xylariaceae</taxon>
        <taxon>Anthostomella</taxon>
    </lineage>
</organism>
<reference evidence="4" key="1">
    <citation type="submission" date="2023-10" db="EMBL/GenBank/DDBJ databases">
        <authorList>
            <person name="Hackl T."/>
        </authorList>
    </citation>
    <scope>NUCLEOTIDE SEQUENCE</scope>
</reference>